<dbReference type="SMART" id="SM00849">
    <property type="entry name" value="Lactamase_B"/>
    <property type="match status" value="1"/>
</dbReference>
<dbReference type="Pfam" id="PF12706">
    <property type="entry name" value="Lactamase_B_2"/>
    <property type="match status" value="1"/>
</dbReference>
<evidence type="ECO:0000313" key="3">
    <source>
        <dbReference type="EMBL" id="URQ62824.1"/>
    </source>
</evidence>
<dbReference type="SUPFAM" id="SSF56281">
    <property type="entry name" value="Metallo-hydrolase/oxidoreductase"/>
    <property type="match status" value="1"/>
</dbReference>
<name>A0A9Q8X0V2_9GAMM</name>
<dbReference type="GO" id="GO:0042781">
    <property type="term" value="F:3'-tRNA processing endoribonuclease activity"/>
    <property type="evidence" value="ECO:0007669"/>
    <property type="project" value="TreeGrafter"/>
</dbReference>
<sequence length="351" mass="38965">MKKILITIFVLIITFAIFSSSYVQSNILNMLIKSGIENNQIFPEEDALSVLVCGSGSPLGTAVAQTCLLVKAGDKKYVVDIGNGSVNNLMTWSSDLLEDINGVLITHLHSDHIADLGDLNLVTWVTRDRKQQLEVFGPEGINDVVSGYNLAFSRDSNFRYLHHGNQIADPLTGGMTAKEIEDGSVIFEDDNLKISAFKVFHEPIEPALGYKFEYKDRVLVISGDTRYDSELIKSFKGADVLFCEVISPDIVDRFIKVAEQQNDAKLKKILVDILDYHISPLEAVDLANEAGVRHLVYYHLTPTLPTEIRFLSDKFFFAGVDEAIENWTASTDGTMVVLPSSSKEILISEIN</sequence>
<keyword evidence="1" id="KW-0378">Hydrolase</keyword>
<accession>A0A9Q8X0V2</accession>
<dbReference type="Proteomes" id="UP001056381">
    <property type="component" value="Chromosome"/>
</dbReference>
<dbReference type="Gene3D" id="3.60.15.10">
    <property type="entry name" value="Ribonuclease Z/Hydroxyacylglutathione hydrolase-like"/>
    <property type="match status" value="1"/>
</dbReference>
<organism evidence="3 4">
    <name type="scientific">SAR86 cluster bacterium</name>
    <dbReference type="NCBI Taxonomy" id="2030880"/>
    <lineage>
        <taxon>Bacteria</taxon>
        <taxon>Pseudomonadati</taxon>
        <taxon>Pseudomonadota</taxon>
        <taxon>Gammaproteobacteria</taxon>
        <taxon>SAR86 cluster</taxon>
    </lineage>
</organism>
<evidence type="ECO:0000256" key="1">
    <source>
        <dbReference type="ARBA" id="ARBA00022801"/>
    </source>
</evidence>
<dbReference type="PANTHER" id="PTHR46018">
    <property type="entry name" value="ZINC PHOSPHODIESTERASE ELAC PROTEIN 1"/>
    <property type="match status" value="1"/>
</dbReference>
<dbReference type="PANTHER" id="PTHR46018:SF2">
    <property type="entry name" value="ZINC PHOSPHODIESTERASE ELAC PROTEIN 1"/>
    <property type="match status" value="1"/>
</dbReference>
<reference evidence="3" key="1">
    <citation type="submission" date="2022-05" db="EMBL/GenBank/DDBJ databases">
        <title>Single-amplified genomics reveal most streamlined microbe among free-living bacteria.</title>
        <authorList>
            <person name="Roda-Garcia J."/>
            <person name="Haro-Moreno J.M."/>
            <person name="Rodriguez-Valera F."/>
            <person name="Almagro-Moreno S."/>
            <person name="Lopez-Perez M."/>
        </authorList>
    </citation>
    <scope>NUCLEOTIDE SEQUENCE</scope>
    <source>
        <strain evidence="3">TMED112-D2-2</strain>
    </source>
</reference>
<dbReference type="CDD" id="cd07719">
    <property type="entry name" value="arylsulfatase_AtsA-like_MBL-fold"/>
    <property type="match status" value="1"/>
</dbReference>
<protein>
    <submittedName>
        <fullName evidence="3">MBL fold metallo-hydrolase</fullName>
    </submittedName>
</protein>
<evidence type="ECO:0000259" key="2">
    <source>
        <dbReference type="SMART" id="SM00849"/>
    </source>
</evidence>
<evidence type="ECO:0000313" key="4">
    <source>
        <dbReference type="Proteomes" id="UP001056381"/>
    </source>
</evidence>
<gene>
    <name evidence="3" type="ORF">M9B40_03620</name>
</gene>
<dbReference type="InterPro" id="IPR044094">
    <property type="entry name" value="AtsA-like_MBL-fold"/>
</dbReference>
<keyword evidence="4" id="KW-1185">Reference proteome</keyword>
<dbReference type="AlphaFoldDB" id="A0A9Q8X0V2"/>
<dbReference type="InterPro" id="IPR001279">
    <property type="entry name" value="Metallo-B-lactamas"/>
</dbReference>
<dbReference type="InterPro" id="IPR036866">
    <property type="entry name" value="RibonucZ/Hydroxyglut_hydro"/>
</dbReference>
<feature type="domain" description="Metallo-beta-lactamase" evidence="2">
    <location>
        <begin position="64"/>
        <end position="277"/>
    </location>
</feature>
<proteinExistence type="predicted"/>
<dbReference type="EMBL" id="CP097966">
    <property type="protein sequence ID" value="URQ62824.1"/>
    <property type="molecule type" value="Genomic_DNA"/>
</dbReference>